<dbReference type="Proteomes" id="UP000032361">
    <property type="component" value="Unassembled WGS sequence"/>
</dbReference>
<dbReference type="OrthoDB" id="979776at2"/>
<dbReference type="RefSeq" id="WP_044625075.1">
    <property type="nucleotide sequence ID" value="NZ_JTDV01000001.1"/>
</dbReference>
<name>A0A0D7WAB4_9FLAO</name>
<keyword evidence="2" id="KW-1185">Reference proteome</keyword>
<dbReference type="STRING" id="1382798.PK35_02680"/>
<accession>A0A0D7WAB4</accession>
<evidence type="ECO:0000313" key="2">
    <source>
        <dbReference type="Proteomes" id="UP000032361"/>
    </source>
</evidence>
<gene>
    <name evidence="1" type="ORF">PK35_02680</name>
</gene>
<comment type="caution">
    <text evidence="1">The sequence shown here is derived from an EMBL/GenBank/DDBJ whole genome shotgun (WGS) entry which is preliminary data.</text>
</comment>
<dbReference type="EMBL" id="JTDV01000001">
    <property type="protein sequence ID" value="KJD34687.1"/>
    <property type="molecule type" value="Genomic_DNA"/>
</dbReference>
<reference evidence="1 2" key="1">
    <citation type="journal article" date="2015" name="Antonie Van Leeuwenhoek">
        <title>Tamlana nanhaiensis sp. nov., isolated from surface seawater collected from the South China Sea.</title>
        <authorList>
            <person name="Liu X."/>
            <person name="Lai Q."/>
            <person name="Du Y."/>
            <person name="Li G."/>
            <person name="Sun F."/>
            <person name="Shao Z."/>
        </authorList>
    </citation>
    <scope>NUCLEOTIDE SEQUENCE [LARGE SCALE GENOMIC DNA]</scope>
    <source>
        <strain evidence="1 2">FHC16</strain>
    </source>
</reference>
<sequence>MNEYKIEQHIHLFSSWAAGRASSVQGSRFRVEIGQKLLSSSKVKSFIMNPDLLPNNREEFNLEHRNWRLEIIDLATKEGFNFTHGVSAKLINVYLKSIIICGGYYNHPKAKFIHPPIDRVLLGELAEVDFNANRKFWNDYKKIAWSKFNSEQYEKVIYEIQKGLIDSPLWLIEKYWKGYQ</sequence>
<protein>
    <submittedName>
        <fullName evidence="1">Uncharacterized protein</fullName>
    </submittedName>
</protein>
<dbReference type="PATRIC" id="fig|1382798.3.peg.543"/>
<dbReference type="AlphaFoldDB" id="A0A0D7WAB4"/>
<proteinExistence type="predicted"/>
<evidence type="ECO:0000313" key="1">
    <source>
        <dbReference type="EMBL" id="KJD34687.1"/>
    </source>
</evidence>
<organism evidence="1 2">
    <name type="scientific">Neotamlana nanhaiensis</name>
    <dbReference type="NCBI Taxonomy" id="1382798"/>
    <lineage>
        <taxon>Bacteria</taxon>
        <taxon>Pseudomonadati</taxon>
        <taxon>Bacteroidota</taxon>
        <taxon>Flavobacteriia</taxon>
        <taxon>Flavobacteriales</taxon>
        <taxon>Flavobacteriaceae</taxon>
        <taxon>Neotamlana</taxon>
    </lineage>
</organism>